<dbReference type="PROSITE" id="PS51483">
    <property type="entry name" value="B5"/>
    <property type="match status" value="1"/>
</dbReference>
<evidence type="ECO:0000256" key="15">
    <source>
        <dbReference type="HAMAP-Rule" id="MF_00283"/>
    </source>
</evidence>
<evidence type="ECO:0000256" key="8">
    <source>
        <dbReference type="ARBA" id="ARBA00022741"/>
    </source>
</evidence>
<comment type="cofactor">
    <cofactor evidence="15">
        <name>Mg(2+)</name>
        <dbReference type="ChEBI" id="CHEBI:18420"/>
    </cofactor>
    <text evidence="15">Binds 2 magnesium ions per tetramer.</text>
</comment>
<evidence type="ECO:0000256" key="1">
    <source>
        <dbReference type="ARBA" id="ARBA00004496"/>
    </source>
</evidence>
<dbReference type="Gene3D" id="3.30.56.10">
    <property type="match status" value="2"/>
</dbReference>
<accession>A0A662ZH40</accession>
<dbReference type="NCBIfam" id="TIGR00472">
    <property type="entry name" value="pheT_bact"/>
    <property type="match status" value="1"/>
</dbReference>
<evidence type="ECO:0000259" key="17">
    <source>
        <dbReference type="PROSITE" id="PS50886"/>
    </source>
</evidence>
<keyword evidence="5 16" id="KW-0820">tRNA-binding</keyword>
<dbReference type="CDD" id="cd00769">
    <property type="entry name" value="PheRS_beta_core"/>
    <property type="match status" value="1"/>
</dbReference>
<feature type="domain" description="FDX-ACB" evidence="18">
    <location>
        <begin position="702"/>
        <end position="794"/>
    </location>
</feature>
<evidence type="ECO:0000256" key="5">
    <source>
        <dbReference type="ARBA" id="ARBA00022555"/>
    </source>
</evidence>
<dbReference type="InterPro" id="IPR045864">
    <property type="entry name" value="aa-tRNA-synth_II/BPL/LPL"/>
</dbReference>
<dbReference type="Gene3D" id="3.30.70.380">
    <property type="entry name" value="Ferrodoxin-fold anticodon-binding domain"/>
    <property type="match status" value="1"/>
</dbReference>
<dbReference type="PROSITE" id="PS50886">
    <property type="entry name" value="TRBD"/>
    <property type="match status" value="1"/>
</dbReference>
<keyword evidence="11 16" id="KW-0694">RNA-binding</keyword>
<dbReference type="OrthoDB" id="9805455at2"/>
<evidence type="ECO:0000256" key="9">
    <source>
        <dbReference type="ARBA" id="ARBA00022840"/>
    </source>
</evidence>
<feature type="domain" description="B5" evidence="19">
    <location>
        <begin position="400"/>
        <end position="477"/>
    </location>
</feature>
<dbReference type="InterPro" id="IPR045060">
    <property type="entry name" value="Phe-tRNA-ligase_IIc_bsu"/>
</dbReference>
<feature type="domain" description="TRNA-binding" evidence="17">
    <location>
        <begin position="39"/>
        <end position="147"/>
    </location>
</feature>
<dbReference type="RefSeq" id="WP_093140817.1">
    <property type="nucleotide sequence ID" value="NZ_FOXF01000007.1"/>
</dbReference>
<sequence length="795" mass="86659">MNFNKLWIDELVPTGLSVDKIADTITMAGLEVDSVNPVCGEFTNVVVGEVLTCADHPDSDHLHVTTVNVGDEVLDIVCGAPNCRAGLKVACAKVGAVLPGNFKIKPAKLRGVPSNGMLCSLKELELSEESNGIIEFPADAPVGMDIHEYLNLSDNSVEVDLTANRADCLSIRGIARELGVLTSKDVNYPVISEVPASISDTFSVDVQDKDACPRYLCRVIRNVDITKPSPLWMQEKLRRCGIRSIDAIVDITNYILLELGQPMHAFDLNRLNDQIIVRQAVAGEKLVLLSGEEAELKEGTLVIADRNGPVALAGIFGGAATGVTSETRDVLLESAFFAPSAIKNRAREYGLATDASHRYERGVDYTITRDAMERATAFILEICGGEAGPVNEAVAPEKFPVRNDINVAFSYINDVIGIEIAKDTVLDILTRLGMKPVLAADGTSVTVTSPSWRYDIAIPVDICEEVARIYGYDNIPNRDPVAPLRMIKQCEAEVTTYDIKSVLADTGYHEVVTYSFVDPASLKTLKPETEAIILPSPISADMSAMRTTIWAGLINTVLYNVNRQVQRMKLFECGLTFIKDEKAENGILQEDHIAGAVYGTIADDSWNITNREVDFFDVKGDVERLLEVTGRADEFVFERDDITALHPGVSAVIKLNGEIVGYVGLIHPVVQKKLGLKRPVYLFDLKLSALKTRRIPDYAEISKYPSIKRDFAIVVDASVSADSIISVVKECGDLVRSVNIFDVFSGNGVPEGKKSIAFSAILQSTEKTLEDADISSFSDSVIRNLADKLGAVLRD</sequence>
<dbReference type="Pfam" id="PF03483">
    <property type="entry name" value="B3_4"/>
    <property type="match status" value="1"/>
</dbReference>
<dbReference type="EC" id="6.1.1.20" evidence="15"/>
<keyword evidence="13 15" id="KW-0030">Aminoacyl-tRNA synthetase</keyword>
<evidence type="ECO:0000256" key="13">
    <source>
        <dbReference type="ARBA" id="ARBA00023146"/>
    </source>
</evidence>
<dbReference type="GO" id="GO:0005524">
    <property type="term" value="F:ATP binding"/>
    <property type="evidence" value="ECO:0007669"/>
    <property type="project" value="UniProtKB-UniRule"/>
</dbReference>
<dbReference type="HAMAP" id="MF_00283">
    <property type="entry name" value="Phe_tRNA_synth_beta1"/>
    <property type="match status" value="1"/>
</dbReference>
<keyword evidence="12 15" id="KW-0648">Protein biosynthesis</keyword>
<dbReference type="GO" id="GO:0006432">
    <property type="term" value="P:phenylalanyl-tRNA aminoacylation"/>
    <property type="evidence" value="ECO:0007669"/>
    <property type="project" value="UniProtKB-UniRule"/>
</dbReference>
<dbReference type="FunFam" id="3.30.930.10:FF:000022">
    <property type="entry name" value="Phenylalanine--tRNA ligase beta subunit"/>
    <property type="match status" value="1"/>
</dbReference>
<dbReference type="EMBL" id="FOXF01000007">
    <property type="protein sequence ID" value="SFP17002.1"/>
    <property type="molecule type" value="Genomic_DNA"/>
</dbReference>
<dbReference type="InterPro" id="IPR005121">
    <property type="entry name" value="Fdx_antiC-bd"/>
</dbReference>
<dbReference type="FunFam" id="3.50.40.10:FF:000001">
    <property type="entry name" value="Phenylalanine--tRNA ligase beta subunit"/>
    <property type="match status" value="1"/>
</dbReference>
<name>A0A662ZH40_9GAMM</name>
<dbReference type="PANTHER" id="PTHR10947:SF0">
    <property type="entry name" value="PHENYLALANINE--TRNA LIGASE BETA SUBUNIT"/>
    <property type="match status" value="1"/>
</dbReference>
<keyword evidence="7 15" id="KW-0479">Metal-binding</keyword>
<evidence type="ECO:0000256" key="16">
    <source>
        <dbReference type="PROSITE-ProRule" id="PRU00209"/>
    </source>
</evidence>
<dbReference type="PANTHER" id="PTHR10947">
    <property type="entry name" value="PHENYLALANYL-TRNA SYNTHETASE BETA CHAIN AND LEUCINE-RICH REPEAT-CONTAINING PROTEIN 47"/>
    <property type="match status" value="1"/>
</dbReference>
<dbReference type="SUPFAM" id="SSF55681">
    <property type="entry name" value="Class II aaRS and biotin synthetases"/>
    <property type="match status" value="1"/>
</dbReference>
<dbReference type="InterPro" id="IPR005146">
    <property type="entry name" value="B3/B4_tRNA-bd"/>
</dbReference>
<feature type="binding site" evidence="15">
    <location>
        <position position="464"/>
    </location>
    <ligand>
        <name>Mg(2+)</name>
        <dbReference type="ChEBI" id="CHEBI:18420"/>
        <note>shared with alpha subunit</note>
    </ligand>
</feature>
<keyword evidence="10 15" id="KW-0460">Magnesium</keyword>
<comment type="similarity">
    <text evidence="2 15">Belongs to the phenylalanyl-tRNA synthetase beta subunit family. Type 1 subfamily.</text>
</comment>
<proteinExistence type="inferred from homology"/>
<dbReference type="SUPFAM" id="SSF56037">
    <property type="entry name" value="PheT/TilS domain"/>
    <property type="match status" value="1"/>
</dbReference>
<dbReference type="SUPFAM" id="SSF54991">
    <property type="entry name" value="Anticodon-binding domain of PheRS"/>
    <property type="match status" value="1"/>
</dbReference>
<evidence type="ECO:0000256" key="4">
    <source>
        <dbReference type="ARBA" id="ARBA00022490"/>
    </source>
</evidence>
<dbReference type="InterPro" id="IPR041616">
    <property type="entry name" value="PheRS_beta_core"/>
</dbReference>
<dbReference type="SMART" id="SM00874">
    <property type="entry name" value="B5"/>
    <property type="match status" value="1"/>
</dbReference>
<comment type="subunit">
    <text evidence="3 15">Tetramer of two alpha and two beta subunits.</text>
</comment>
<evidence type="ECO:0000256" key="12">
    <source>
        <dbReference type="ARBA" id="ARBA00022917"/>
    </source>
</evidence>
<dbReference type="GO" id="GO:0000049">
    <property type="term" value="F:tRNA binding"/>
    <property type="evidence" value="ECO:0007669"/>
    <property type="project" value="UniProtKB-UniRule"/>
</dbReference>
<dbReference type="SMART" id="SM00873">
    <property type="entry name" value="B3_4"/>
    <property type="match status" value="1"/>
</dbReference>
<evidence type="ECO:0000256" key="10">
    <source>
        <dbReference type="ARBA" id="ARBA00022842"/>
    </source>
</evidence>
<dbReference type="Gene3D" id="3.30.930.10">
    <property type="entry name" value="Bira Bifunctional Protein, Domain 2"/>
    <property type="match status" value="1"/>
</dbReference>
<dbReference type="GO" id="GO:0004826">
    <property type="term" value="F:phenylalanine-tRNA ligase activity"/>
    <property type="evidence" value="ECO:0007669"/>
    <property type="project" value="UniProtKB-UniRule"/>
</dbReference>
<organism evidence="20 21">
    <name type="scientific">Ruminobacter amylophilus</name>
    <dbReference type="NCBI Taxonomy" id="867"/>
    <lineage>
        <taxon>Bacteria</taxon>
        <taxon>Pseudomonadati</taxon>
        <taxon>Pseudomonadota</taxon>
        <taxon>Gammaproteobacteria</taxon>
        <taxon>Aeromonadales</taxon>
        <taxon>Succinivibrionaceae</taxon>
        <taxon>Ruminobacter</taxon>
    </lineage>
</organism>
<evidence type="ECO:0000256" key="7">
    <source>
        <dbReference type="ARBA" id="ARBA00022723"/>
    </source>
</evidence>
<feature type="binding site" evidence="15">
    <location>
        <position position="455"/>
    </location>
    <ligand>
        <name>Mg(2+)</name>
        <dbReference type="ChEBI" id="CHEBI:18420"/>
        <note>shared with alpha subunit</note>
    </ligand>
</feature>
<evidence type="ECO:0000259" key="19">
    <source>
        <dbReference type="PROSITE" id="PS51483"/>
    </source>
</evidence>
<dbReference type="InterPro" id="IPR004532">
    <property type="entry name" value="Phe-tRNA-ligase_IIc_bsu_bact"/>
</dbReference>
<feature type="binding site" evidence="15">
    <location>
        <position position="465"/>
    </location>
    <ligand>
        <name>Mg(2+)</name>
        <dbReference type="ChEBI" id="CHEBI:18420"/>
        <note>shared with alpha subunit</note>
    </ligand>
</feature>
<gene>
    <name evidence="15" type="primary">pheT</name>
    <name evidence="20" type="ORF">SAMN02910344_00611</name>
</gene>
<dbReference type="Pfam" id="PF03147">
    <property type="entry name" value="FDX-ACB"/>
    <property type="match status" value="1"/>
</dbReference>
<keyword evidence="8 15" id="KW-0547">Nucleotide-binding</keyword>
<dbReference type="NCBIfam" id="NF045760">
    <property type="entry name" value="YtpR"/>
    <property type="match status" value="1"/>
</dbReference>
<dbReference type="SUPFAM" id="SSF46955">
    <property type="entry name" value="Putative DNA-binding domain"/>
    <property type="match status" value="1"/>
</dbReference>
<dbReference type="InterPro" id="IPR036690">
    <property type="entry name" value="Fdx_antiC-bd_sf"/>
</dbReference>
<dbReference type="Gene3D" id="2.40.50.140">
    <property type="entry name" value="Nucleic acid-binding proteins"/>
    <property type="match status" value="1"/>
</dbReference>
<dbReference type="InterPro" id="IPR033714">
    <property type="entry name" value="tRNA_bind_bactPheRS"/>
</dbReference>
<keyword evidence="21" id="KW-1185">Reference proteome</keyword>
<dbReference type="SMART" id="SM00896">
    <property type="entry name" value="FDX-ACB"/>
    <property type="match status" value="1"/>
</dbReference>
<dbReference type="FunFam" id="3.30.70.380:FF:000001">
    <property type="entry name" value="Phenylalanine--tRNA ligase beta subunit"/>
    <property type="match status" value="1"/>
</dbReference>
<dbReference type="AlphaFoldDB" id="A0A662ZH40"/>
<dbReference type="InterPro" id="IPR012340">
    <property type="entry name" value="NA-bd_OB-fold"/>
</dbReference>
<dbReference type="InterPro" id="IPR020825">
    <property type="entry name" value="Phe-tRNA_synthase-like_B3/B4"/>
</dbReference>
<evidence type="ECO:0000259" key="18">
    <source>
        <dbReference type="PROSITE" id="PS51447"/>
    </source>
</evidence>
<dbReference type="InterPro" id="IPR009061">
    <property type="entry name" value="DNA-bd_dom_put_sf"/>
</dbReference>
<keyword evidence="6 15" id="KW-0436">Ligase</keyword>
<evidence type="ECO:0000313" key="20">
    <source>
        <dbReference type="EMBL" id="SFP17002.1"/>
    </source>
</evidence>
<dbReference type="FunFam" id="3.30.56.10:FF:000002">
    <property type="entry name" value="Phenylalanine--tRNA ligase beta subunit"/>
    <property type="match status" value="1"/>
</dbReference>
<dbReference type="Pfam" id="PF17759">
    <property type="entry name" value="tRNA_synthFbeta"/>
    <property type="match status" value="1"/>
</dbReference>
<feature type="binding site" evidence="15">
    <location>
        <position position="461"/>
    </location>
    <ligand>
        <name>Mg(2+)</name>
        <dbReference type="ChEBI" id="CHEBI:18420"/>
        <note>shared with alpha subunit</note>
    </ligand>
</feature>
<comment type="subcellular location">
    <subcellularLocation>
        <location evidence="1 15">Cytoplasm</location>
    </subcellularLocation>
</comment>
<dbReference type="Pfam" id="PF03484">
    <property type="entry name" value="B5"/>
    <property type="match status" value="1"/>
</dbReference>
<dbReference type="Pfam" id="PF01588">
    <property type="entry name" value="tRNA_bind"/>
    <property type="match status" value="1"/>
</dbReference>
<dbReference type="PROSITE" id="PS51447">
    <property type="entry name" value="FDX_ACB"/>
    <property type="match status" value="1"/>
</dbReference>
<evidence type="ECO:0000256" key="3">
    <source>
        <dbReference type="ARBA" id="ARBA00011209"/>
    </source>
</evidence>
<dbReference type="Gene3D" id="3.50.40.10">
    <property type="entry name" value="Phenylalanyl-trna Synthetase, Chain B, domain 3"/>
    <property type="match status" value="1"/>
</dbReference>
<evidence type="ECO:0000256" key="2">
    <source>
        <dbReference type="ARBA" id="ARBA00008653"/>
    </source>
</evidence>
<evidence type="ECO:0000256" key="6">
    <source>
        <dbReference type="ARBA" id="ARBA00022598"/>
    </source>
</evidence>
<dbReference type="CDD" id="cd02796">
    <property type="entry name" value="tRNA_bind_bactPheRS"/>
    <property type="match status" value="1"/>
</dbReference>
<reference evidence="20 21" key="1">
    <citation type="submission" date="2016-10" db="EMBL/GenBank/DDBJ databases">
        <authorList>
            <person name="Varghese N."/>
            <person name="Submissions S."/>
        </authorList>
    </citation>
    <scope>NUCLEOTIDE SEQUENCE [LARGE SCALE GENOMIC DNA]</scope>
    <source>
        <strain evidence="20 21">DSM 1361</strain>
    </source>
</reference>
<evidence type="ECO:0000256" key="11">
    <source>
        <dbReference type="ARBA" id="ARBA00022884"/>
    </source>
</evidence>
<dbReference type="InterPro" id="IPR002547">
    <property type="entry name" value="tRNA-bd_dom"/>
</dbReference>
<dbReference type="InterPro" id="IPR005147">
    <property type="entry name" value="tRNA_synthase_B5-dom"/>
</dbReference>
<dbReference type="SUPFAM" id="SSF50249">
    <property type="entry name" value="Nucleic acid-binding proteins"/>
    <property type="match status" value="1"/>
</dbReference>
<protein>
    <recommendedName>
        <fullName evidence="15">Phenylalanine--tRNA ligase beta subunit</fullName>
        <ecNumber evidence="15">6.1.1.20</ecNumber>
    </recommendedName>
    <alternativeName>
        <fullName evidence="15">Phenylalanyl-tRNA synthetase beta subunit</fullName>
        <shortName evidence="15">PheRS</shortName>
    </alternativeName>
</protein>
<comment type="catalytic activity">
    <reaction evidence="14 15">
        <text>tRNA(Phe) + L-phenylalanine + ATP = L-phenylalanyl-tRNA(Phe) + AMP + diphosphate + H(+)</text>
        <dbReference type="Rhea" id="RHEA:19413"/>
        <dbReference type="Rhea" id="RHEA-COMP:9668"/>
        <dbReference type="Rhea" id="RHEA-COMP:9699"/>
        <dbReference type="ChEBI" id="CHEBI:15378"/>
        <dbReference type="ChEBI" id="CHEBI:30616"/>
        <dbReference type="ChEBI" id="CHEBI:33019"/>
        <dbReference type="ChEBI" id="CHEBI:58095"/>
        <dbReference type="ChEBI" id="CHEBI:78442"/>
        <dbReference type="ChEBI" id="CHEBI:78531"/>
        <dbReference type="ChEBI" id="CHEBI:456215"/>
        <dbReference type="EC" id="6.1.1.20"/>
    </reaction>
</comment>
<keyword evidence="4 15" id="KW-0963">Cytoplasm</keyword>
<evidence type="ECO:0000313" key="21">
    <source>
        <dbReference type="Proteomes" id="UP000243745"/>
    </source>
</evidence>
<dbReference type="Proteomes" id="UP000243745">
    <property type="component" value="Unassembled WGS sequence"/>
</dbReference>
<dbReference type="GO" id="GO:0009328">
    <property type="term" value="C:phenylalanine-tRNA ligase complex"/>
    <property type="evidence" value="ECO:0007669"/>
    <property type="project" value="TreeGrafter"/>
</dbReference>
<dbReference type="GO" id="GO:0000287">
    <property type="term" value="F:magnesium ion binding"/>
    <property type="evidence" value="ECO:0007669"/>
    <property type="project" value="UniProtKB-UniRule"/>
</dbReference>
<keyword evidence="9 15" id="KW-0067">ATP-binding</keyword>
<dbReference type="FunFam" id="2.40.50.140:FF:000045">
    <property type="entry name" value="Phenylalanine--tRNA ligase beta subunit"/>
    <property type="match status" value="1"/>
</dbReference>
<evidence type="ECO:0000256" key="14">
    <source>
        <dbReference type="ARBA" id="ARBA00049255"/>
    </source>
</evidence>